<protein>
    <submittedName>
        <fullName evidence="5">Transcriptional regulator, DeoR family</fullName>
    </submittedName>
</protein>
<dbReference type="Pfam" id="PF00455">
    <property type="entry name" value="DeoRC"/>
    <property type="match status" value="1"/>
</dbReference>
<dbReference type="AlphaFoldDB" id="A6TLI2"/>
<dbReference type="PRINTS" id="PR00037">
    <property type="entry name" value="HTHLACR"/>
</dbReference>
<dbReference type="Gene3D" id="1.10.10.10">
    <property type="entry name" value="Winged helix-like DNA-binding domain superfamily/Winged helix DNA-binding domain"/>
    <property type="match status" value="1"/>
</dbReference>
<dbReference type="InterPro" id="IPR037171">
    <property type="entry name" value="NagB/RpiA_transferase-like"/>
</dbReference>
<dbReference type="Pfam" id="PF08220">
    <property type="entry name" value="HTH_DeoR"/>
    <property type="match status" value="1"/>
</dbReference>
<evidence type="ECO:0000313" key="6">
    <source>
        <dbReference type="Proteomes" id="UP000001572"/>
    </source>
</evidence>
<dbReference type="RefSeq" id="WP_012062093.1">
    <property type="nucleotide sequence ID" value="NC_009633.1"/>
</dbReference>
<dbReference type="SUPFAM" id="SSF100950">
    <property type="entry name" value="NagB/RpiA/CoA transferase-like"/>
    <property type="match status" value="1"/>
</dbReference>
<accession>A6TLI2</accession>
<reference evidence="6" key="1">
    <citation type="journal article" date="2016" name="Genome Announc.">
        <title>Complete genome sequence of Alkaliphilus metalliredigens strain QYMF, an alkaliphilic and metal-reducing bacterium isolated from borax-contaminated leachate ponds.</title>
        <authorList>
            <person name="Hwang C."/>
            <person name="Copeland A."/>
            <person name="Lucas S."/>
            <person name="Lapidus A."/>
            <person name="Barry K."/>
            <person name="Detter J.C."/>
            <person name="Glavina Del Rio T."/>
            <person name="Hammon N."/>
            <person name="Israni S."/>
            <person name="Dalin E."/>
            <person name="Tice H."/>
            <person name="Pitluck S."/>
            <person name="Chertkov O."/>
            <person name="Brettin T."/>
            <person name="Bruce D."/>
            <person name="Han C."/>
            <person name="Schmutz J."/>
            <person name="Larimer F."/>
            <person name="Land M.L."/>
            <person name="Hauser L."/>
            <person name="Kyrpides N."/>
            <person name="Mikhailova N."/>
            <person name="Ye Q."/>
            <person name="Zhou J."/>
            <person name="Richardson P."/>
            <person name="Fields M.W."/>
        </authorList>
    </citation>
    <scope>NUCLEOTIDE SEQUENCE [LARGE SCALE GENOMIC DNA]</scope>
    <source>
        <strain evidence="6">QYMF</strain>
    </source>
</reference>
<dbReference type="InterPro" id="IPR014036">
    <property type="entry name" value="DeoR-like_C"/>
</dbReference>
<dbReference type="Gene3D" id="3.40.50.1360">
    <property type="match status" value="1"/>
</dbReference>
<dbReference type="SMART" id="SM00420">
    <property type="entry name" value="HTH_DEOR"/>
    <property type="match status" value="1"/>
</dbReference>
<dbReference type="InterPro" id="IPR050313">
    <property type="entry name" value="Carb_Metab_HTH_regulators"/>
</dbReference>
<dbReference type="OrthoDB" id="9797223at2"/>
<organism evidence="5 6">
    <name type="scientific">Alkaliphilus metalliredigens (strain QYMF)</name>
    <dbReference type="NCBI Taxonomy" id="293826"/>
    <lineage>
        <taxon>Bacteria</taxon>
        <taxon>Bacillati</taxon>
        <taxon>Bacillota</taxon>
        <taxon>Clostridia</taxon>
        <taxon>Peptostreptococcales</taxon>
        <taxon>Natronincolaceae</taxon>
        <taxon>Alkaliphilus</taxon>
    </lineage>
</organism>
<evidence type="ECO:0000259" key="4">
    <source>
        <dbReference type="PROSITE" id="PS51000"/>
    </source>
</evidence>
<sequence length="252" mass="28249">MFAEERKKNIVEAINQDGSVKVGKLADVYGVTEATIRRDLQELEEKKMLQRTHGGAVAMDSTKYELTVLERKDSYYQQKLQIGMKAAEMVEDGDSIIIDAGTTTLQMARHLNRKNITVVTNSMTIAAELEGKPEIELIMIGGMVRWSTHAFVGPLAEEMLEKIRVDKVFLGTNGITLDDGLTTPNMLEAKIKQIMLAVSTEKILLCDSSKFSRRSFSKICKVQEIDMIISDGMEVIRDQNKYKELGIKLSIV</sequence>
<keyword evidence="6" id="KW-1185">Reference proteome</keyword>
<dbReference type="InterPro" id="IPR036388">
    <property type="entry name" value="WH-like_DNA-bd_sf"/>
</dbReference>
<dbReference type="PANTHER" id="PTHR30363:SF44">
    <property type="entry name" value="AGA OPERON TRANSCRIPTIONAL REPRESSOR-RELATED"/>
    <property type="match status" value="1"/>
</dbReference>
<dbReference type="PROSITE" id="PS00894">
    <property type="entry name" value="HTH_DEOR_1"/>
    <property type="match status" value="1"/>
</dbReference>
<dbReference type="STRING" id="293826.Amet_0825"/>
<dbReference type="PANTHER" id="PTHR30363">
    <property type="entry name" value="HTH-TYPE TRANSCRIPTIONAL REGULATOR SRLR-RELATED"/>
    <property type="match status" value="1"/>
</dbReference>
<dbReference type="EMBL" id="CP000724">
    <property type="protein sequence ID" value="ABR47050.1"/>
    <property type="molecule type" value="Genomic_DNA"/>
</dbReference>
<evidence type="ECO:0000256" key="1">
    <source>
        <dbReference type="ARBA" id="ARBA00023015"/>
    </source>
</evidence>
<evidence type="ECO:0000313" key="5">
    <source>
        <dbReference type="EMBL" id="ABR47050.1"/>
    </source>
</evidence>
<dbReference type="KEGG" id="amt:Amet_0825"/>
<evidence type="ECO:0000256" key="3">
    <source>
        <dbReference type="ARBA" id="ARBA00023163"/>
    </source>
</evidence>
<feature type="domain" description="HTH deoR-type" evidence="4">
    <location>
        <begin position="3"/>
        <end position="58"/>
    </location>
</feature>
<keyword evidence="1" id="KW-0805">Transcription regulation</keyword>
<proteinExistence type="predicted"/>
<keyword evidence="3" id="KW-0804">Transcription</keyword>
<dbReference type="GO" id="GO:0003700">
    <property type="term" value="F:DNA-binding transcription factor activity"/>
    <property type="evidence" value="ECO:0007669"/>
    <property type="project" value="InterPro"/>
</dbReference>
<gene>
    <name evidence="5" type="ordered locus">Amet_0825</name>
</gene>
<dbReference type="PROSITE" id="PS51000">
    <property type="entry name" value="HTH_DEOR_2"/>
    <property type="match status" value="1"/>
</dbReference>
<dbReference type="InterPro" id="IPR036390">
    <property type="entry name" value="WH_DNA-bd_sf"/>
</dbReference>
<dbReference type="HOGENOM" id="CLU_060699_1_4_9"/>
<dbReference type="eggNOG" id="COG1349">
    <property type="taxonomic scope" value="Bacteria"/>
</dbReference>
<evidence type="ECO:0000256" key="2">
    <source>
        <dbReference type="ARBA" id="ARBA00023125"/>
    </source>
</evidence>
<keyword evidence="2" id="KW-0238">DNA-binding</keyword>
<dbReference type="GO" id="GO:0003677">
    <property type="term" value="F:DNA binding"/>
    <property type="evidence" value="ECO:0007669"/>
    <property type="project" value="UniProtKB-KW"/>
</dbReference>
<dbReference type="InterPro" id="IPR001034">
    <property type="entry name" value="DeoR_HTH"/>
</dbReference>
<dbReference type="SUPFAM" id="SSF46785">
    <property type="entry name" value="Winged helix' DNA-binding domain"/>
    <property type="match status" value="1"/>
</dbReference>
<dbReference type="SMART" id="SM01134">
    <property type="entry name" value="DeoRC"/>
    <property type="match status" value="1"/>
</dbReference>
<name>A6TLI2_ALKMQ</name>
<dbReference type="Proteomes" id="UP000001572">
    <property type="component" value="Chromosome"/>
</dbReference>
<dbReference type="InterPro" id="IPR018356">
    <property type="entry name" value="Tscrpt_reg_HTH_DeoR_CS"/>
</dbReference>